<organism evidence="1 2">
    <name type="scientific">Oribacterium asaccharolyticum ACB7</name>
    <dbReference type="NCBI Taxonomy" id="796944"/>
    <lineage>
        <taxon>Bacteria</taxon>
        <taxon>Bacillati</taxon>
        <taxon>Bacillota</taxon>
        <taxon>Clostridia</taxon>
        <taxon>Lachnospirales</taxon>
        <taxon>Lachnospiraceae</taxon>
        <taxon>Oribacterium</taxon>
    </lineage>
</organism>
<dbReference type="PATRIC" id="fig|796944.3.peg.933"/>
<dbReference type="HOGENOM" id="CLU_2937093_0_0_9"/>
<gene>
    <name evidence="1" type="ORF">HMPREF9624_00227</name>
</gene>
<evidence type="ECO:0000313" key="1">
    <source>
        <dbReference type="EMBL" id="EHL12516.1"/>
    </source>
</evidence>
<accession>G9WTJ3</accession>
<reference evidence="1 2" key="1">
    <citation type="submission" date="2011-08" db="EMBL/GenBank/DDBJ databases">
        <title>The Genome Sequence of Oribacterium sp. ACB7.</title>
        <authorList>
            <consortium name="The Broad Institute Genome Sequencing Platform"/>
            <person name="Earl A."/>
            <person name="Ward D."/>
            <person name="Feldgarden M."/>
            <person name="Gevers D."/>
            <person name="Sizova M."/>
            <person name="Hazen A."/>
            <person name="Epstein S."/>
            <person name="Young S.K."/>
            <person name="Zeng Q."/>
            <person name="Gargeya S."/>
            <person name="Fitzgerald M."/>
            <person name="Haas B."/>
            <person name="Abouelleil A."/>
            <person name="Alvarado L."/>
            <person name="Arachchi H.M."/>
            <person name="Berlin A."/>
            <person name="Brown A."/>
            <person name="Chapman S.B."/>
            <person name="Chen Z."/>
            <person name="Dunbar C."/>
            <person name="Freedman E."/>
            <person name="Gearin G."/>
            <person name="Gellesch M."/>
            <person name="Goldberg J."/>
            <person name="Griggs A."/>
            <person name="Gujja S."/>
            <person name="Heiman D."/>
            <person name="Howarth C."/>
            <person name="Larson L."/>
            <person name="Lui A."/>
            <person name="MacDonald P.J.P."/>
            <person name="Montmayeur A."/>
            <person name="Murphy C."/>
            <person name="Neiman D."/>
            <person name="Pearson M."/>
            <person name="Priest M."/>
            <person name="Roberts A."/>
            <person name="Saif S."/>
            <person name="Shea T."/>
            <person name="Shenoy N."/>
            <person name="Sisk P."/>
            <person name="Stolte C."/>
            <person name="Sykes S."/>
            <person name="Wortman J."/>
            <person name="Nusbaum C."/>
            <person name="Birren B."/>
        </authorList>
    </citation>
    <scope>NUCLEOTIDE SEQUENCE [LARGE SCALE GENOMIC DNA]</scope>
    <source>
        <strain evidence="1 2">ACB7</strain>
    </source>
</reference>
<comment type="caution">
    <text evidence="1">The sequence shown here is derived from an EMBL/GenBank/DDBJ whole genome shotgun (WGS) entry which is preliminary data.</text>
</comment>
<evidence type="ECO:0000313" key="2">
    <source>
        <dbReference type="Proteomes" id="UP000003527"/>
    </source>
</evidence>
<proteinExistence type="predicted"/>
<sequence>MKIENFEEAFKGIIAGLDYLTIKKLEYEFRRWENGLGPKLKLSENEILTLNYIKDKAKKC</sequence>
<protein>
    <submittedName>
        <fullName evidence="1">Uncharacterized protein</fullName>
    </submittedName>
</protein>
<dbReference type="RefSeq" id="WP_009536161.1">
    <property type="nucleotide sequence ID" value="NZ_JH414504.1"/>
</dbReference>
<dbReference type="EMBL" id="AFZD01000015">
    <property type="protein sequence ID" value="EHL12516.1"/>
    <property type="molecule type" value="Genomic_DNA"/>
</dbReference>
<dbReference type="AlphaFoldDB" id="G9WTJ3"/>
<name>G9WTJ3_9FIRM</name>
<keyword evidence="2" id="KW-1185">Reference proteome</keyword>
<dbReference type="Proteomes" id="UP000003527">
    <property type="component" value="Unassembled WGS sequence"/>
</dbReference>